<evidence type="ECO:0000256" key="4">
    <source>
        <dbReference type="ARBA" id="ARBA00022763"/>
    </source>
</evidence>
<organism evidence="11 12">
    <name type="scientific">Natrialba chahannaoensis JCM 10990</name>
    <dbReference type="NCBI Taxonomy" id="1227492"/>
    <lineage>
        <taxon>Archaea</taxon>
        <taxon>Methanobacteriati</taxon>
        <taxon>Methanobacteriota</taxon>
        <taxon>Stenosarchaea group</taxon>
        <taxon>Halobacteria</taxon>
        <taxon>Halobacteriales</taxon>
        <taxon>Natrialbaceae</taxon>
        <taxon>Natrialba</taxon>
    </lineage>
</organism>
<dbReference type="GO" id="GO:0046872">
    <property type="term" value="F:metal ion binding"/>
    <property type="evidence" value="ECO:0007669"/>
    <property type="project" value="UniProtKB-KW"/>
</dbReference>
<dbReference type="Gene3D" id="1.10.340.30">
    <property type="entry name" value="Hypothetical protein, domain 2"/>
    <property type="match status" value="1"/>
</dbReference>
<dbReference type="CDD" id="cd00056">
    <property type="entry name" value="ENDO3c"/>
    <property type="match status" value="1"/>
</dbReference>
<feature type="domain" description="HhH-GPD" evidence="10">
    <location>
        <begin position="69"/>
        <end position="257"/>
    </location>
</feature>
<keyword evidence="7" id="KW-0411">Iron-sulfur</keyword>
<dbReference type="PANTHER" id="PTHR10359:SF18">
    <property type="entry name" value="ENDONUCLEASE III"/>
    <property type="match status" value="1"/>
</dbReference>
<evidence type="ECO:0000256" key="2">
    <source>
        <dbReference type="ARBA" id="ARBA00022485"/>
    </source>
</evidence>
<dbReference type="Proteomes" id="UP000011693">
    <property type="component" value="Unassembled WGS sequence"/>
</dbReference>
<evidence type="ECO:0000256" key="6">
    <source>
        <dbReference type="ARBA" id="ARBA00023004"/>
    </source>
</evidence>
<accession>M0AI54</accession>
<proteinExistence type="predicted"/>
<feature type="region of interest" description="Disordered" evidence="9">
    <location>
        <begin position="1"/>
        <end position="37"/>
    </location>
</feature>
<dbReference type="InterPro" id="IPR003265">
    <property type="entry name" value="HhH-GPD_domain"/>
</dbReference>
<evidence type="ECO:0000313" key="12">
    <source>
        <dbReference type="Proteomes" id="UP000011693"/>
    </source>
</evidence>
<dbReference type="AlphaFoldDB" id="M0AI54"/>
<dbReference type="STRING" id="1227492.C482_13154"/>
<evidence type="ECO:0000256" key="1">
    <source>
        <dbReference type="ARBA" id="ARBA00001966"/>
    </source>
</evidence>
<name>M0AI54_9EURY</name>
<keyword evidence="5" id="KW-0378">Hydrolase</keyword>
<keyword evidence="12" id="KW-1185">Reference proteome</keyword>
<evidence type="ECO:0000259" key="10">
    <source>
        <dbReference type="SMART" id="SM00478"/>
    </source>
</evidence>
<dbReference type="OrthoDB" id="19248at2157"/>
<dbReference type="SMART" id="SM00478">
    <property type="entry name" value="ENDO3c"/>
    <property type="match status" value="1"/>
</dbReference>
<evidence type="ECO:0000256" key="5">
    <source>
        <dbReference type="ARBA" id="ARBA00022801"/>
    </source>
</evidence>
<keyword evidence="3" id="KW-0479">Metal-binding</keyword>
<sequence length="299" mass="31723">MSDESEQPADPEPDVNISGGTTGGDVATSFDPATAETRAERVVDRLGERYWQKTYGGQDAFTCLVRTILSQNTSDKASQPAHDALIERYGHSSSRADETGASAEAETGPTPANDGEADLAVALAHAEQSQLAETISSAGLYNQKSEMLIGAAEWVCDEFGSAAEFDRFVTDEAPDTVRETLLDVRGVGPKTADCVLLFAGGRGGVFPVDTHVHRIYRRMGIAPAEADHEEVRAVLEAEVPAAKCGFGHTATIQFGRECCTARKPACLEDPEACPMADICDQVGVYPETGEVVDPADAPT</sequence>
<evidence type="ECO:0000313" key="11">
    <source>
        <dbReference type="EMBL" id="ELY97572.1"/>
    </source>
</evidence>
<keyword evidence="2" id="KW-0004">4Fe-4S</keyword>
<feature type="region of interest" description="Disordered" evidence="9">
    <location>
        <begin position="90"/>
        <end position="113"/>
    </location>
</feature>
<dbReference type="InterPro" id="IPR003651">
    <property type="entry name" value="Endonuclease3_FeS-loop_motif"/>
</dbReference>
<reference evidence="11 12" key="1">
    <citation type="journal article" date="2014" name="PLoS Genet.">
        <title>Phylogenetically driven sequencing of extremely halophilic archaea reveals strategies for static and dynamic osmo-response.</title>
        <authorList>
            <person name="Becker E.A."/>
            <person name="Seitzer P.M."/>
            <person name="Tritt A."/>
            <person name="Larsen D."/>
            <person name="Krusor M."/>
            <person name="Yao A.I."/>
            <person name="Wu D."/>
            <person name="Madern D."/>
            <person name="Eisen J.A."/>
            <person name="Darling A.E."/>
            <person name="Facciotti M.T."/>
        </authorList>
    </citation>
    <scope>NUCLEOTIDE SEQUENCE [LARGE SCALE GENOMIC DNA]</scope>
    <source>
        <strain evidence="11 12">JCM 10990</strain>
    </source>
</reference>
<dbReference type="SUPFAM" id="SSF48150">
    <property type="entry name" value="DNA-glycosylase"/>
    <property type="match status" value="1"/>
</dbReference>
<dbReference type="GO" id="GO:0006285">
    <property type="term" value="P:base-excision repair, AP site formation"/>
    <property type="evidence" value="ECO:0007669"/>
    <property type="project" value="TreeGrafter"/>
</dbReference>
<dbReference type="InterPro" id="IPR011257">
    <property type="entry name" value="DNA_glycosylase"/>
</dbReference>
<evidence type="ECO:0000256" key="3">
    <source>
        <dbReference type="ARBA" id="ARBA00022723"/>
    </source>
</evidence>
<evidence type="ECO:0000256" key="7">
    <source>
        <dbReference type="ARBA" id="ARBA00023014"/>
    </source>
</evidence>
<dbReference type="Pfam" id="PF00730">
    <property type="entry name" value="HhH-GPD"/>
    <property type="match status" value="1"/>
</dbReference>
<evidence type="ECO:0000256" key="8">
    <source>
        <dbReference type="ARBA" id="ARBA00023295"/>
    </source>
</evidence>
<dbReference type="GO" id="GO:0019104">
    <property type="term" value="F:DNA N-glycosylase activity"/>
    <property type="evidence" value="ECO:0007669"/>
    <property type="project" value="TreeGrafter"/>
</dbReference>
<protein>
    <submittedName>
        <fullName evidence="11">HhH-GPD family protein</fullName>
    </submittedName>
</protein>
<dbReference type="InterPro" id="IPR023170">
    <property type="entry name" value="HhH_base_excis_C"/>
</dbReference>
<dbReference type="GO" id="GO:0051539">
    <property type="term" value="F:4 iron, 4 sulfur cluster binding"/>
    <property type="evidence" value="ECO:0007669"/>
    <property type="project" value="UniProtKB-KW"/>
</dbReference>
<keyword evidence="6" id="KW-0408">Iron</keyword>
<dbReference type="Gene3D" id="1.10.1670.10">
    <property type="entry name" value="Helix-hairpin-Helix base-excision DNA repair enzymes (C-terminal)"/>
    <property type="match status" value="1"/>
</dbReference>
<dbReference type="PANTHER" id="PTHR10359">
    <property type="entry name" value="A/G-SPECIFIC ADENINE GLYCOSYLASE/ENDONUCLEASE III"/>
    <property type="match status" value="1"/>
</dbReference>
<dbReference type="PATRIC" id="fig|1227492.4.peg.2604"/>
<dbReference type="Pfam" id="PF10576">
    <property type="entry name" value="EndIII_4Fe-2S"/>
    <property type="match status" value="1"/>
</dbReference>
<gene>
    <name evidence="11" type="ORF">C482_13154</name>
</gene>
<dbReference type="RefSeq" id="WP_006168066.1">
    <property type="nucleotide sequence ID" value="NZ_AOIN01000067.1"/>
</dbReference>
<comment type="cofactor">
    <cofactor evidence="1">
        <name>[4Fe-4S] cluster</name>
        <dbReference type="ChEBI" id="CHEBI:49883"/>
    </cofactor>
</comment>
<evidence type="ECO:0000256" key="9">
    <source>
        <dbReference type="SAM" id="MobiDB-lite"/>
    </source>
</evidence>
<comment type="caution">
    <text evidence="11">The sequence shown here is derived from an EMBL/GenBank/DDBJ whole genome shotgun (WGS) entry which is preliminary data.</text>
</comment>
<dbReference type="EMBL" id="AOIN01000067">
    <property type="protein sequence ID" value="ELY97572.1"/>
    <property type="molecule type" value="Genomic_DNA"/>
</dbReference>
<feature type="compositionally biased region" description="Acidic residues" evidence="9">
    <location>
        <begin position="1"/>
        <end position="13"/>
    </location>
</feature>
<keyword evidence="8" id="KW-0326">Glycosidase</keyword>
<keyword evidence="4" id="KW-0227">DNA damage</keyword>